<evidence type="ECO:0000313" key="2">
    <source>
        <dbReference type="EMBL" id="CAB4275392.1"/>
    </source>
</evidence>
<feature type="region of interest" description="Disordered" evidence="1">
    <location>
        <begin position="155"/>
        <end position="179"/>
    </location>
</feature>
<feature type="compositionally biased region" description="Low complexity" evidence="1">
    <location>
        <begin position="161"/>
        <end position="170"/>
    </location>
</feature>
<evidence type="ECO:0000313" key="3">
    <source>
        <dbReference type="Proteomes" id="UP000507222"/>
    </source>
</evidence>
<evidence type="ECO:0000256" key="1">
    <source>
        <dbReference type="SAM" id="MobiDB-lite"/>
    </source>
</evidence>
<proteinExistence type="predicted"/>
<feature type="region of interest" description="Disordered" evidence="1">
    <location>
        <begin position="1"/>
        <end position="72"/>
    </location>
</feature>
<accession>A0A6J5UHK6</accession>
<protein>
    <submittedName>
        <fullName evidence="2">Uncharacterized protein</fullName>
    </submittedName>
</protein>
<sequence length="247" mass="25709">MKEDDGSNRYSATNEIMNPDHAADVGIFEPPNSDVNGSNAAQGQGGGTSQSNIYKNTARGSSSAQGQGGSTNQSIIYNKKITARNGSSYVGKFNFHNVNINAGQAEGGSEGNEGFHKNKGICHNIDCNKITADNKSTNVGFENFGNSNINFKSTSTKNHGKAAGSSSSAQGQGGSTNESIISNNEITAQNQSSNVGMFNFHNVNINAGQAEGGCEGNEGFHKTKHDIVRGGEGARALGDPMLPSKLS</sequence>
<dbReference type="EMBL" id="CAEKDK010000003">
    <property type="protein sequence ID" value="CAB4275392.1"/>
    <property type="molecule type" value="Genomic_DNA"/>
</dbReference>
<gene>
    <name evidence="2" type="ORF">CURHAP_LOCUS24244</name>
</gene>
<name>A0A6J5UHK6_PRUAR</name>
<reference evidence="2 3" key="1">
    <citation type="submission" date="2020-05" db="EMBL/GenBank/DDBJ databases">
        <authorList>
            <person name="Campoy J."/>
            <person name="Schneeberger K."/>
            <person name="Spophaly S."/>
        </authorList>
    </citation>
    <scope>NUCLEOTIDE SEQUENCE [LARGE SCALE GENOMIC DNA]</scope>
    <source>
        <strain evidence="2">PruArmRojPasFocal</strain>
    </source>
</reference>
<dbReference type="AlphaFoldDB" id="A0A6J5UHK6"/>
<organism evidence="2 3">
    <name type="scientific">Prunus armeniaca</name>
    <name type="common">Apricot</name>
    <name type="synonym">Armeniaca vulgaris</name>
    <dbReference type="NCBI Taxonomy" id="36596"/>
    <lineage>
        <taxon>Eukaryota</taxon>
        <taxon>Viridiplantae</taxon>
        <taxon>Streptophyta</taxon>
        <taxon>Embryophyta</taxon>
        <taxon>Tracheophyta</taxon>
        <taxon>Spermatophyta</taxon>
        <taxon>Magnoliopsida</taxon>
        <taxon>eudicotyledons</taxon>
        <taxon>Gunneridae</taxon>
        <taxon>Pentapetalae</taxon>
        <taxon>rosids</taxon>
        <taxon>fabids</taxon>
        <taxon>Rosales</taxon>
        <taxon>Rosaceae</taxon>
        <taxon>Amygdaloideae</taxon>
        <taxon>Amygdaleae</taxon>
        <taxon>Prunus</taxon>
    </lineage>
</organism>
<dbReference type="Proteomes" id="UP000507222">
    <property type="component" value="Unassembled WGS sequence"/>
</dbReference>